<keyword evidence="2" id="KW-1185">Reference proteome</keyword>
<dbReference type="AlphaFoldDB" id="Q5LXE2"/>
<gene>
    <name evidence="1" type="ordered locus">SPO0348</name>
</gene>
<sequence length="374" mass="41803">MVPAPSERVARAVMYFREGGSGQASWAVVTTCREPTVLVLAFVAHHLALGADYVELYLDAPDPELQEALADLPGCRVTLCDDAYWQQELGGPRPATNEKRQIRNASRAYLQAEADWLLHLDADEFLETDLVMARILGGLPEAVDFLHLPNLERVFDAAEPQEQLFDGYMRAPLLRGWPDQADLLDPAIQPFLHRGVVAHSQGKSAVRVGRKLWPGIHSPRAPSGHDRPLLWPAVNARVLHYDGLTGFHWIMKLLRGWTDRGGGAAAHAGLAPARQAQIAYVDENRGDMFALLQLHQRLKALPLVDLERLEAIGLLWRPRIDPGAALRALGLTADLSRVGFDEGLELDIPDFDRHRIRWRRLYRLHFAEAGRKQG</sequence>
<proteinExistence type="predicted"/>
<dbReference type="Pfam" id="PF13704">
    <property type="entry name" value="Glyco_tranf_2_4"/>
    <property type="match status" value="1"/>
</dbReference>
<name>Q5LXE2_RUEPO</name>
<dbReference type="HOGENOM" id="CLU_071579_0_0_5"/>
<evidence type="ECO:0000313" key="2">
    <source>
        <dbReference type="Proteomes" id="UP000001023"/>
    </source>
</evidence>
<dbReference type="eggNOG" id="ENOG502Z8VQ">
    <property type="taxonomic scope" value="Bacteria"/>
</dbReference>
<reference evidence="1 2" key="2">
    <citation type="journal article" date="2014" name="Stand. Genomic Sci.">
        <title>An updated genome annotation for the model marine bacterium Ruegeria pomeroyi DSS-3.</title>
        <authorList>
            <person name="Rivers A.R."/>
            <person name="Smith C.B."/>
            <person name="Moran M.A."/>
        </authorList>
    </citation>
    <scope>GENOME REANNOTATION</scope>
    <source>
        <strain evidence="2">ATCC 700808 / DSM 15171 / DSS-3</strain>
    </source>
</reference>
<organism evidence="1 2">
    <name type="scientific">Ruegeria pomeroyi (strain ATCC 700808 / DSM 15171 / DSS-3)</name>
    <name type="common">Silicibacter pomeroyi</name>
    <dbReference type="NCBI Taxonomy" id="246200"/>
    <lineage>
        <taxon>Bacteria</taxon>
        <taxon>Pseudomonadati</taxon>
        <taxon>Pseudomonadota</taxon>
        <taxon>Alphaproteobacteria</taxon>
        <taxon>Rhodobacterales</taxon>
        <taxon>Roseobacteraceae</taxon>
        <taxon>Ruegeria</taxon>
    </lineage>
</organism>
<evidence type="ECO:0000313" key="1">
    <source>
        <dbReference type="EMBL" id="AAV93666.1"/>
    </source>
</evidence>
<reference evidence="1 2" key="1">
    <citation type="journal article" date="2004" name="Nature">
        <title>Genome sequence of Silicibacter pomeroyi reveals adaptations to the marine environment.</title>
        <authorList>
            <person name="Moran M.A."/>
            <person name="Buchan A."/>
            <person name="Gonzalez J.M."/>
            <person name="Heidelberg J.F."/>
            <person name="Whitman W.B."/>
            <person name="Kiene R.P."/>
            <person name="Henriksen J.R."/>
            <person name="King G.M."/>
            <person name="Belas R."/>
            <person name="Fuqua C."/>
            <person name="Brinkac L."/>
            <person name="Lewis M."/>
            <person name="Johri S."/>
            <person name="Weaver B."/>
            <person name="Pai G."/>
            <person name="Eisen J.A."/>
            <person name="Rahe E."/>
            <person name="Sheldon W.M."/>
            <person name="Ye W."/>
            <person name="Miller T.R."/>
            <person name="Carlton J."/>
            <person name="Rasko D.A."/>
            <person name="Paulsen I.T."/>
            <person name="Ren Q."/>
            <person name="Daugherty S.C."/>
            <person name="Deboy R.T."/>
            <person name="Dodson R.J."/>
            <person name="Durkin A.S."/>
            <person name="Madupu R."/>
            <person name="Nelson W.C."/>
            <person name="Sullivan S.A."/>
            <person name="Rosovitz M.J."/>
            <person name="Haft D.H."/>
            <person name="Selengut J."/>
            <person name="Ward N."/>
        </authorList>
    </citation>
    <scope>NUCLEOTIDE SEQUENCE [LARGE SCALE GENOMIC DNA]</scope>
    <source>
        <strain evidence="2">ATCC 700808 / DSM 15171 / DSS-3</strain>
    </source>
</reference>
<dbReference type="Proteomes" id="UP000001023">
    <property type="component" value="Chromosome"/>
</dbReference>
<protein>
    <submittedName>
        <fullName evidence="1">Uncharacterized protein</fullName>
    </submittedName>
</protein>
<dbReference type="PaxDb" id="246200-SPO0348"/>
<dbReference type="EMBL" id="CP000031">
    <property type="protein sequence ID" value="AAV93666.1"/>
    <property type="molecule type" value="Genomic_DNA"/>
</dbReference>
<dbReference type="KEGG" id="sil:SPO0348"/>
<dbReference type="STRING" id="246200.SPO0348"/>
<accession>Q5LXE2</accession>